<reference evidence="1" key="1">
    <citation type="journal article" date="2014" name="Front. Microbiol.">
        <title>High frequency of phylogenetically diverse reductive dehalogenase-homologous genes in deep subseafloor sedimentary metagenomes.</title>
        <authorList>
            <person name="Kawai M."/>
            <person name="Futagami T."/>
            <person name="Toyoda A."/>
            <person name="Takaki Y."/>
            <person name="Nishi S."/>
            <person name="Hori S."/>
            <person name="Arai W."/>
            <person name="Tsubouchi T."/>
            <person name="Morono Y."/>
            <person name="Uchiyama I."/>
            <person name="Ito T."/>
            <person name="Fujiyama A."/>
            <person name="Inagaki F."/>
            <person name="Takami H."/>
        </authorList>
    </citation>
    <scope>NUCLEOTIDE SEQUENCE</scope>
    <source>
        <strain evidence="1">Expedition CK06-06</strain>
    </source>
</reference>
<dbReference type="AlphaFoldDB" id="X1TCM6"/>
<gene>
    <name evidence="1" type="ORF">S12H4_49932</name>
</gene>
<sequence>GKKNARKVKKAMIEAYHGTKIKFDVYISRINPHGAYVLERSY</sequence>
<proteinExistence type="predicted"/>
<organism evidence="1">
    <name type="scientific">marine sediment metagenome</name>
    <dbReference type="NCBI Taxonomy" id="412755"/>
    <lineage>
        <taxon>unclassified sequences</taxon>
        <taxon>metagenomes</taxon>
        <taxon>ecological metagenomes</taxon>
    </lineage>
</organism>
<feature type="non-terminal residue" evidence="1">
    <location>
        <position position="1"/>
    </location>
</feature>
<evidence type="ECO:0000313" key="1">
    <source>
        <dbReference type="EMBL" id="GAJ03063.1"/>
    </source>
</evidence>
<accession>X1TCM6</accession>
<comment type="caution">
    <text evidence="1">The sequence shown here is derived from an EMBL/GenBank/DDBJ whole genome shotgun (WGS) entry which is preliminary data.</text>
</comment>
<name>X1TCM6_9ZZZZ</name>
<dbReference type="EMBL" id="BARW01031384">
    <property type="protein sequence ID" value="GAJ03063.1"/>
    <property type="molecule type" value="Genomic_DNA"/>
</dbReference>
<protein>
    <submittedName>
        <fullName evidence="1">Uncharacterized protein</fullName>
    </submittedName>
</protein>